<evidence type="ECO:0000313" key="3">
    <source>
        <dbReference type="Proteomes" id="UP000823842"/>
    </source>
</evidence>
<keyword evidence="1" id="KW-0812">Transmembrane</keyword>
<keyword evidence="1" id="KW-0472">Membrane</keyword>
<proteinExistence type="predicted"/>
<reference evidence="2" key="2">
    <citation type="submission" date="2021-04" db="EMBL/GenBank/DDBJ databases">
        <authorList>
            <person name="Gilroy R."/>
        </authorList>
    </citation>
    <scope>NUCLEOTIDE SEQUENCE</scope>
    <source>
        <strain evidence="2">ChiSjej1B19-5720</strain>
    </source>
</reference>
<sequence>MNEKIYKTMSKSGACNLALGIIVLVTGIVAGILMIVNGAKLIKRKTDILL</sequence>
<name>A0A9D2LR83_9FIRM</name>
<evidence type="ECO:0000313" key="2">
    <source>
        <dbReference type="EMBL" id="HJB28101.1"/>
    </source>
</evidence>
<accession>A0A9D2LR83</accession>
<dbReference type="EMBL" id="DWYZ01000093">
    <property type="protein sequence ID" value="HJB28101.1"/>
    <property type="molecule type" value="Genomic_DNA"/>
</dbReference>
<protein>
    <submittedName>
        <fullName evidence="2">Uncharacterized protein</fullName>
    </submittedName>
</protein>
<feature type="transmembrane region" description="Helical" evidence="1">
    <location>
        <begin position="17"/>
        <end position="36"/>
    </location>
</feature>
<comment type="caution">
    <text evidence="2">The sequence shown here is derived from an EMBL/GenBank/DDBJ whole genome shotgun (WGS) entry which is preliminary data.</text>
</comment>
<reference evidence="2" key="1">
    <citation type="journal article" date="2021" name="PeerJ">
        <title>Extensive microbial diversity within the chicken gut microbiome revealed by metagenomics and culture.</title>
        <authorList>
            <person name="Gilroy R."/>
            <person name="Ravi A."/>
            <person name="Getino M."/>
            <person name="Pursley I."/>
            <person name="Horton D.L."/>
            <person name="Alikhan N.F."/>
            <person name="Baker D."/>
            <person name="Gharbi K."/>
            <person name="Hall N."/>
            <person name="Watson M."/>
            <person name="Adriaenssens E.M."/>
            <person name="Foster-Nyarko E."/>
            <person name="Jarju S."/>
            <person name="Secka A."/>
            <person name="Antonio M."/>
            <person name="Oren A."/>
            <person name="Chaudhuri R.R."/>
            <person name="La Ragione R."/>
            <person name="Hildebrand F."/>
            <person name="Pallen M.J."/>
        </authorList>
    </citation>
    <scope>NUCLEOTIDE SEQUENCE</scope>
    <source>
        <strain evidence="2">ChiSjej1B19-5720</strain>
    </source>
</reference>
<dbReference type="Proteomes" id="UP000823842">
    <property type="component" value="Unassembled WGS sequence"/>
</dbReference>
<gene>
    <name evidence="2" type="ORF">IAA06_04820</name>
</gene>
<organism evidence="2 3">
    <name type="scientific">Candidatus Blautia faecavium</name>
    <dbReference type="NCBI Taxonomy" id="2838487"/>
    <lineage>
        <taxon>Bacteria</taxon>
        <taxon>Bacillati</taxon>
        <taxon>Bacillota</taxon>
        <taxon>Clostridia</taxon>
        <taxon>Lachnospirales</taxon>
        <taxon>Lachnospiraceae</taxon>
        <taxon>Blautia</taxon>
    </lineage>
</organism>
<keyword evidence="1" id="KW-1133">Transmembrane helix</keyword>
<evidence type="ECO:0000256" key="1">
    <source>
        <dbReference type="SAM" id="Phobius"/>
    </source>
</evidence>
<dbReference type="AlphaFoldDB" id="A0A9D2LR83"/>